<name>A0A6A6YLN8_9PEZI</name>
<sequence length="205" mass="23033">MRFLKTTPEFDIAHLIRDLAWDTRKCPGLVVDVGGGDGSIAAALVRKFPSVKCIVQDVASPTCTASVPDAWKDRLQFQCHNMFTEQPVQSADVYFFRSTFHDWSDKYAIQILRNLIPALKNGVRIIANEVCIPTPNTSLISGSAVVHFTYKFQRGYDLTMKQLFNSKERSAQEWMDLFAAADNRFSLERIISSPGSILAVIEGKR</sequence>
<feature type="domain" description="O-methyltransferase C-terminal" evidence="4">
    <location>
        <begin position="29"/>
        <end position="181"/>
    </location>
</feature>
<keyword evidence="2 5" id="KW-0808">Transferase</keyword>
<dbReference type="InterPro" id="IPR029063">
    <property type="entry name" value="SAM-dependent_MTases_sf"/>
</dbReference>
<reference evidence="7" key="2">
    <citation type="submission" date="2020-04" db="EMBL/GenBank/DDBJ databases">
        <authorList>
            <consortium name="NCBI Genome Project"/>
        </authorList>
    </citation>
    <scope>NUCLEOTIDE SEQUENCE</scope>
    <source>
        <strain evidence="7">CBS 304.34</strain>
    </source>
</reference>
<evidence type="ECO:0000313" key="7">
    <source>
        <dbReference type="RefSeq" id="XP_033576756.1"/>
    </source>
</evidence>
<dbReference type="OrthoDB" id="1606438at2759"/>
<evidence type="ECO:0000313" key="6">
    <source>
        <dbReference type="Proteomes" id="UP000504636"/>
    </source>
</evidence>
<protein>
    <submittedName>
        <fullName evidence="5 7">S-adenosyl-L-methionine-dependent methyltransferase</fullName>
    </submittedName>
</protein>
<dbReference type="RefSeq" id="XP_033576756.1">
    <property type="nucleotide sequence ID" value="XM_033724387.1"/>
</dbReference>
<evidence type="ECO:0000256" key="3">
    <source>
        <dbReference type="ARBA" id="ARBA00022691"/>
    </source>
</evidence>
<evidence type="ECO:0000313" key="5">
    <source>
        <dbReference type="EMBL" id="KAF2809792.1"/>
    </source>
</evidence>
<dbReference type="AlphaFoldDB" id="A0A6A6YLN8"/>
<dbReference type="Pfam" id="PF00891">
    <property type="entry name" value="Methyltransf_2"/>
    <property type="match status" value="1"/>
</dbReference>
<organism evidence="5">
    <name type="scientific">Mytilinidion resinicola</name>
    <dbReference type="NCBI Taxonomy" id="574789"/>
    <lineage>
        <taxon>Eukaryota</taxon>
        <taxon>Fungi</taxon>
        <taxon>Dikarya</taxon>
        <taxon>Ascomycota</taxon>
        <taxon>Pezizomycotina</taxon>
        <taxon>Dothideomycetes</taxon>
        <taxon>Pleosporomycetidae</taxon>
        <taxon>Mytilinidiales</taxon>
        <taxon>Mytilinidiaceae</taxon>
        <taxon>Mytilinidion</taxon>
    </lineage>
</organism>
<dbReference type="GO" id="GO:0008171">
    <property type="term" value="F:O-methyltransferase activity"/>
    <property type="evidence" value="ECO:0007669"/>
    <property type="project" value="InterPro"/>
</dbReference>
<dbReference type="PANTHER" id="PTHR43712:SF16">
    <property type="entry name" value="O-METHYLTRANSFERASE ELCB"/>
    <property type="match status" value="1"/>
</dbReference>
<keyword evidence="6" id="KW-1185">Reference proteome</keyword>
<gene>
    <name evidence="5 7" type="ORF">BDZ99DRAFT_509219</name>
</gene>
<evidence type="ECO:0000256" key="2">
    <source>
        <dbReference type="ARBA" id="ARBA00022679"/>
    </source>
</evidence>
<dbReference type="GO" id="GO:0032259">
    <property type="term" value="P:methylation"/>
    <property type="evidence" value="ECO:0007669"/>
    <property type="project" value="UniProtKB-KW"/>
</dbReference>
<keyword evidence="1 5" id="KW-0489">Methyltransferase</keyword>
<proteinExistence type="predicted"/>
<keyword evidence="3" id="KW-0949">S-adenosyl-L-methionine</keyword>
<dbReference type="Gene3D" id="3.40.50.150">
    <property type="entry name" value="Vaccinia Virus protein VP39"/>
    <property type="match status" value="1"/>
</dbReference>
<dbReference type="PANTHER" id="PTHR43712">
    <property type="entry name" value="PUTATIVE (AFU_ORTHOLOGUE AFUA_4G14580)-RELATED"/>
    <property type="match status" value="1"/>
</dbReference>
<dbReference type="Proteomes" id="UP000504636">
    <property type="component" value="Unplaced"/>
</dbReference>
<reference evidence="7" key="3">
    <citation type="submission" date="2025-04" db="UniProtKB">
        <authorList>
            <consortium name="RefSeq"/>
        </authorList>
    </citation>
    <scope>IDENTIFICATION</scope>
    <source>
        <strain evidence="7">CBS 304.34</strain>
    </source>
</reference>
<dbReference type="SUPFAM" id="SSF53335">
    <property type="entry name" value="S-adenosyl-L-methionine-dependent methyltransferases"/>
    <property type="match status" value="1"/>
</dbReference>
<dbReference type="EMBL" id="MU003701">
    <property type="protein sequence ID" value="KAF2809792.1"/>
    <property type="molecule type" value="Genomic_DNA"/>
</dbReference>
<dbReference type="InterPro" id="IPR016461">
    <property type="entry name" value="COMT-like"/>
</dbReference>
<dbReference type="PROSITE" id="PS51683">
    <property type="entry name" value="SAM_OMT_II"/>
    <property type="match status" value="1"/>
</dbReference>
<evidence type="ECO:0000259" key="4">
    <source>
        <dbReference type="Pfam" id="PF00891"/>
    </source>
</evidence>
<accession>A0A6A6YLN8</accession>
<dbReference type="InterPro" id="IPR001077">
    <property type="entry name" value="COMT_C"/>
</dbReference>
<dbReference type="GeneID" id="54465280"/>
<evidence type="ECO:0000256" key="1">
    <source>
        <dbReference type="ARBA" id="ARBA00022603"/>
    </source>
</evidence>
<reference evidence="5 7" key="1">
    <citation type="journal article" date="2020" name="Stud. Mycol.">
        <title>101 Dothideomycetes genomes: a test case for predicting lifestyles and emergence of pathogens.</title>
        <authorList>
            <person name="Haridas S."/>
            <person name="Albert R."/>
            <person name="Binder M."/>
            <person name="Bloem J."/>
            <person name="Labutti K."/>
            <person name="Salamov A."/>
            <person name="Andreopoulos B."/>
            <person name="Baker S."/>
            <person name="Barry K."/>
            <person name="Bills G."/>
            <person name="Bluhm B."/>
            <person name="Cannon C."/>
            <person name="Castanera R."/>
            <person name="Culley D."/>
            <person name="Daum C."/>
            <person name="Ezra D."/>
            <person name="Gonzalez J."/>
            <person name="Henrissat B."/>
            <person name="Kuo A."/>
            <person name="Liang C."/>
            <person name="Lipzen A."/>
            <person name="Lutzoni F."/>
            <person name="Magnuson J."/>
            <person name="Mondo S."/>
            <person name="Nolan M."/>
            <person name="Ohm R."/>
            <person name="Pangilinan J."/>
            <person name="Park H.-J."/>
            <person name="Ramirez L."/>
            <person name="Alfaro M."/>
            <person name="Sun H."/>
            <person name="Tritt A."/>
            <person name="Yoshinaga Y."/>
            <person name="Zwiers L.-H."/>
            <person name="Turgeon B."/>
            <person name="Goodwin S."/>
            <person name="Spatafora J."/>
            <person name="Crous P."/>
            <person name="Grigoriev I."/>
        </authorList>
    </citation>
    <scope>NUCLEOTIDE SEQUENCE</scope>
    <source>
        <strain evidence="5 7">CBS 304.34</strain>
    </source>
</reference>